<evidence type="ECO:0000256" key="1">
    <source>
        <dbReference type="SAM" id="Coils"/>
    </source>
</evidence>
<dbReference type="EMBL" id="SDMP01000020">
    <property type="protein sequence ID" value="RYQ82880.1"/>
    <property type="molecule type" value="Genomic_DNA"/>
</dbReference>
<reference evidence="2 3" key="1">
    <citation type="submission" date="2019-01" db="EMBL/GenBank/DDBJ databases">
        <title>Sequencing of cultivated peanut Arachis hypogaea provides insights into genome evolution and oil improvement.</title>
        <authorList>
            <person name="Chen X."/>
        </authorList>
    </citation>
    <scope>NUCLEOTIDE SEQUENCE [LARGE SCALE GENOMIC DNA]</scope>
    <source>
        <strain evidence="3">cv. Fuhuasheng</strain>
        <tissue evidence="2">Leaves</tissue>
    </source>
</reference>
<protein>
    <submittedName>
        <fullName evidence="2">Uncharacterized protein</fullName>
    </submittedName>
</protein>
<organism evidence="2 3">
    <name type="scientific">Arachis hypogaea</name>
    <name type="common">Peanut</name>
    <dbReference type="NCBI Taxonomy" id="3818"/>
    <lineage>
        <taxon>Eukaryota</taxon>
        <taxon>Viridiplantae</taxon>
        <taxon>Streptophyta</taxon>
        <taxon>Embryophyta</taxon>
        <taxon>Tracheophyta</taxon>
        <taxon>Spermatophyta</taxon>
        <taxon>Magnoliopsida</taxon>
        <taxon>eudicotyledons</taxon>
        <taxon>Gunneridae</taxon>
        <taxon>Pentapetalae</taxon>
        <taxon>rosids</taxon>
        <taxon>fabids</taxon>
        <taxon>Fabales</taxon>
        <taxon>Fabaceae</taxon>
        <taxon>Papilionoideae</taxon>
        <taxon>50 kb inversion clade</taxon>
        <taxon>dalbergioids sensu lato</taxon>
        <taxon>Dalbergieae</taxon>
        <taxon>Pterocarpus clade</taxon>
        <taxon>Arachis</taxon>
    </lineage>
</organism>
<name>A0A444WZR0_ARAHY</name>
<gene>
    <name evidence="2" type="ORF">Ahy_B10g101458</name>
</gene>
<comment type="caution">
    <text evidence="2">The sequence shown here is derived from an EMBL/GenBank/DDBJ whole genome shotgun (WGS) entry which is preliminary data.</text>
</comment>
<accession>A0A444WZR0</accession>
<feature type="coiled-coil region" evidence="1">
    <location>
        <begin position="234"/>
        <end position="261"/>
    </location>
</feature>
<proteinExistence type="predicted"/>
<evidence type="ECO:0000313" key="3">
    <source>
        <dbReference type="Proteomes" id="UP000289738"/>
    </source>
</evidence>
<keyword evidence="3" id="KW-1185">Reference proteome</keyword>
<sequence length="268" mass="30747">MESVLSYLIQRQLMRIWTEELTWRDEDLDPETNEIDSFELHIDNLFVASYAQWCKGHFDGIMKKAHLSVRKALERSTKNLHLIGDGASLLSVFLGLLGVDYNKFYICEKIQRNGGRGWKQGIGCIMNVINQRRCLNKILRNTRWELIKNIGDGSLNIAMNLRHMQPILNSRKVNKGELCNLVHKRIYGSYIHEGAQAIALGKEHSDKVRGVDFGLAPSQLFRPSLHLSAGRAQIEKTQRMLFELQAEVAAEKLKRKVMEDEVTAEMIK</sequence>
<keyword evidence="1" id="KW-0175">Coiled coil</keyword>
<evidence type="ECO:0000313" key="2">
    <source>
        <dbReference type="EMBL" id="RYQ82880.1"/>
    </source>
</evidence>
<dbReference type="AlphaFoldDB" id="A0A444WZR0"/>
<dbReference type="Proteomes" id="UP000289738">
    <property type="component" value="Chromosome B10"/>
</dbReference>